<evidence type="ECO:0000259" key="1">
    <source>
        <dbReference type="Pfam" id="PF12146"/>
    </source>
</evidence>
<sequence length="274" mass="30479">MESAISFNINQQSTLGILHRPESALSTAVLIVVGGPQYRVGSHRQFLQLSRFLATQNIISFRFDVRGMGDATGAKQPFEQLDDDIKAATDCLISQCPNVSKVVIWGLCDAASAALLYAHQDSRIAGLVLLNPWLRNEQAMAKTMVKFYYLQRLLSKAFWQKLLRGKVNVGGSLKEAKGMVSSSMQKDEQGDQSYQQGMLSGAQQFSGPVCLILSGNDLTAREFSEQTNANKKWQGIVKNNWQAHKLVDADHTFSSQGFKQKVEQITLQFLMENQ</sequence>
<accession>K6XD45</accession>
<dbReference type="STRING" id="493475.GARC_1587"/>
<feature type="domain" description="Serine aminopeptidase S33" evidence="1">
    <location>
        <begin position="44"/>
        <end position="176"/>
    </location>
</feature>
<dbReference type="Gene3D" id="3.40.50.1820">
    <property type="entry name" value="alpha/beta hydrolase"/>
    <property type="match status" value="1"/>
</dbReference>
<dbReference type="EMBL" id="BAEO01000018">
    <property type="protein sequence ID" value="GAC18559.1"/>
    <property type="molecule type" value="Genomic_DNA"/>
</dbReference>
<reference evidence="2 3" key="1">
    <citation type="journal article" date="2017" name="Antonie Van Leeuwenhoek">
        <title>Rhizobium rhizosphaerae sp. nov., a novel species isolated from rice rhizosphere.</title>
        <authorList>
            <person name="Zhao J.J."/>
            <person name="Zhang J."/>
            <person name="Zhang R.J."/>
            <person name="Zhang C.W."/>
            <person name="Yin H.Q."/>
            <person name="Zhang X.X."/>
        </authorList>
    </citation>
    <scope>NUCLEOTIDE SEQUENCE [LARGE SCALE GENOMIC DNA]</scope>
    <source>
        <strain evidence="2 3">BSs20135</strain>
    </source>
</reference>
<gene>
    <name evidence="2" type="ORF">GARC_1587</name>
</gene>
<dbReference type="InterPro" id="IPR017531">
    <property type="entry name" value="Hydrolase-1_PEP"/>
</dbReference>
<dbReference type="InterPro" id="IPR022742">
    <property type="entry name" value="Hydrolase_4"/>
</dbReference>
<organism evidence="2 3">
    <name type="scientific">Paraglaciecola arctica BSs20135</name>
    <dbReference type="NCBI Taxonomy" id="493475"/>
    <lineage>
        <taxon>Bacteria</taxon>
        <taxon>Pseudomonadati</taxon>
        <taxon>Pseudomonadota</taxon>
        <taxon>Gammaproteobacteria</taxon>
        <taxon>Alteromonadales</taxon>
        <taxon>Alteromonadaceae</taxon>
        <taxon>Paraglaciecola</taxon>
    </lineage>
</organism>
<dbReference type="RefSeq" id="WP_007618505.1">
    <property type="nucleotide sequence ID" value="NZ_BAEO01000018.1"/>
</dbReference>
<evidence type="ECO:0000313" key="2">
    <source>
        <dbReference type="EMBL" id="GAC18559.1"/>
    </source>
</evidence>
<evidence type="ECO:0000313" key="3">
    <source>
        <dbReference type="Proteomes" id="UP000006327"/>
    </source>
</evidence>
<keyword evidence="3" id="KW-1185">Reference proteome</keyword>
<dbReference type="SUPFAM" id="SSF53474">
    <property type="entry name" value="alpha/beta-Hydrolases"/>
    <property type="match status" value="1"/>
</dbReference>
<dbReference type="InterPro" id="IPR029058">
    <property type="entry name" value="AB_hydrolase_fold"/>
</dbReference>
<dbReference type="Pfam" id="PF12146">
    <property type="entry name" value="Hydrolase_4"/>
    <property type="match status" value="1"/>
</dbReference>
<dbReference type="Proteomes" id="UP000006327">
    <property type="component" value="Unassembled WGS sequence"/>
</dbReference>
<dbReference type="eggNOG" id="COG1073">
    <property type="taxonomic scope" value="Bacteria"/>
</dbReference>
<proteinExistence type="predicted"/>
<dbReference type="AlphaFoldDB" id="K6XD45"/>
<protein>
    <submittedName>
        <fullName evidence="2">Esterase/lipase/thioesterase family protein</fullName>
    </submittedName>
</protein>
<comment type="caution">
    <text evidence="2">The sequence shown here is derived from an EMBL/GenBank/DDBJ whole genome shotgun (WGS) entry which is preliminary data.</text>
</comment>
<dbReference type="NCBIfam" id="TIGR03100">
    <property type="entry name" value="hydr1_PEP"/>
    <property type="match status" value="1"/>
</dbReference>
<dbReference type="ESTHER" id="9alte-k6xd45">
    <property type="family name" value="Hydrolase-1_PEP"/>
</dbReference>
<name>K6XD45_9ALTE</name>